<proteinExistence type="predicted"/>
<dbReference type="Proteomes" id="UP000183410">
    <property type="component" value="Unassembled WGS sequence"/>
</dbReference>
<dbReference type="EMBL" id="FONN01000019">
    <property type="protein sequence ID" value="SFF22852.1"/>
    <property type="molecule type" value="Genomic_DNA"/>
</dbReference>
<protein>
    <submittedName>
        <fullName evidence="1">Uncharacterized protein</fullName>
    </submittedName>
</protein>
<dbReference type="AlphaFoldDB" id="A0A1I2GZL5"/>
<evidence type="ECO:0000313" key="2">
    <source>
        <dbReference type="Proteomes" id="UP000183410"/>
    </source>
</evidence>
<evidence type="ECO:0000313" key="1">
    <source>
        <dbReference type="EMBL" id="SFF22852.1"/>
    </source>
</evidence>
<dbReference type="OrthoDB" id="8447034at2"/>
<gene>
    <name evidence="1" type="ORF">SAMN04487969_11951</name>
</gene>
<accession>A0A1I2GZL5</accession>
<keyword evidence="2" id="KW-1185">Reference proteome</keyword>
<sequence>MLQIMLDIAEYGPWLLTNKGDRACRQLADRHYSRQHVGHPMFTRPGHNLVLRTAAADAVWVTWSGIRDDGLQAWECTIFRNESQHLSSSLIRTAIAATMDEWGQPPPDGIITYVDSSKVRSSNPGFCFLSAGFRRIGRSKRRGLFLLQFLP</sequence>
<name>A0A1I2GZL5_9BACL</name>
<dbReference type="RefSeq" id="WP_052737240.1">
    <property type="nucleotide sequence ID" value="NZ_FONN01000019.1"/>
</dbReference>
<organism evidence="1 2">
    <name type="scientific">Paenibacillus algorifonticola</name>
    <dbReference type="NCBI Taxonomy" id="684063"/>
    <lineage>
        <taxon>Bacteria</taxon>
        <taxon>Bacillati</taxon>
        <taxon>Bacillota</taxon>
        <taxon>Bacilli</taxon>
        <taxon>Bacillales</taxon>
        <taxon>Paenibacillaceae</taxon>
        <taxon>Paenibacillus</taxon>
    </lineage>
</organism>
<reference evidence="2" key="1">
    <citation type="submission" date="2016-10" db="EMBL/GenBank/DDBJ databases">
        <authorList>
            <person name="Varghese N."/>
            <person name="Submissions S."/>
        </authorList>
    </citation>
    <scope>NUCLEOTIDE SEQUENCE [LARGE SCALE GENOMIC DNA]</scope>
    <source>
        <strain evidence="2">CGMCC 1.10223</strain>
    </source>
</reference>